<evidence type="ECO:0000313" key="12">
    <source>
        <dbReference type="EMBL" id="MBP2192151.1"/>
    </source>
</evidence>
<keyword evidence="6 12" id="KW-0418">Kinase</keyword>
<evidence type="ECO:0000256" key="5">
    <source>
        <dbReference type="ARBA" id="ARBA00022741"/>
    </source>
</evidence>
<dbReference type="GO" id="GO:0016301">
    <property type="term" value="F:kinase activity"/>
    <property type="evidence" value="ECO:0007669"/>
    <property type="project" value="UniProtKB-KW"/>
</dbReference>
<dbReference type="Pfam" id="PF02518">
    <property type="entry name" value="HATPase_c"/>
    <property type="match status" value="1"/>
</dbReference>
<keyword evidence="9" id="KW-0812">Transmembrane</keyword>
<evidence type="ECO:0000256" key="2">
    <source>
        <dbReference type="ARBA" id="ARBA00012438"/>
    </source>
</evidence>
<feature type="transmembrane region" description="Helical" evidence="9">
    <location>
        <begin position="57"/>
        <end position="80"/>
    </location>
</feature>
<evidence type="ECO:0000313" key="13">
    <source>
        <dbReference type="Proteomes" id="UP001519325"/>
    </source>
</evidence>
<evidence type="ECO:0000256" key="6">
    <source>
        <dbReference type="ARBA" id="ARBA00022777"/>
    </source>
</evidence>
<comment type="caution">
    <text evidence="12">The sequence shown here is derived from an EMBL/GenBank/DDBJ whole genome shotgun (WGS) entry which is preliminary data.</text>
</comment>
<keyword evidence="7" id="KW-0067">ATP-binding</keyword>
<dbReference type="InterPro" id="IPR003594">
    <property type="entry name" value="HATPase_dom"/>
</dbReference>
<dbReference type="InterPro" id="IPR050482">
    <property type="entry name" value="Sensor_HK_TwoCompSys"/>
</dbReference>
<keyword evidence="5" id="KW-0547">Nucleotide-binding</keyword>
<name>A0ABS4QKC0_9NOCA</name>
<keyword evidence="9" id="KW-0472">Membrane</keyword>
<evidence type="ECO:0000256" key="4">
    <source>
        <dbReference type="ARBA" id="ARBA00022679"/>
    </source>
</evidence>
<dbReference type="RefSeq" id="WP_209894804.1">
    <property type="nucleotide sequence ID" value="NZ_JAGGMR010000001.1"/>
</dbReference>
<organism evidence="12 13">
    <name type="scientific">Nocardia goodfellowii</name>
    <dbReference type="NCBI Taxonomy" id="882446"/>
    <lineage>
        <taxon>Bacteria</taxon>
        <taxon>Bacillati</taxon>
        <taxon>Actinomycetota</taxon>
        <taxon>Actinomycetes</taxon>
        <taxon>Mycobacteriales</taxon>
        <taxon>Nocardiaceae</taxon>
        <taxon>Nocardia</taxon>
    </lineage>
</organism>
<dbReference type="SUPFAM" id="SSF55874">
    <property type="entry name" value="ATPase domain of HSP90 chaperone/DNA topoisomerase II/histidine kinase"/>
    <property type="match status" value="1"/>
</dbReference>
<dbReference type="Pfam" id="PF07730">
    <property type="entry name" value="HisKA_3"/>
    <property type="match status" value="1"/>
</dbReference>
<dbReference type="PANTHER" id="PTHR24421">
    <property type="entry name" value="NITRATE/NITRITE SENSOR PROTEIN NARX-RELATED"/>
    <property type="match status" value="1"/>
</dbReference>
<evidence type="ECO:0000259" key="10">
    <source>
        <dbReference type="Pfam" id="PF02518"/>
    </source>
</evidence>
<feature type="domain" description="Histidine kinase/HSP90-like ATPase" evidence="10">
    <location>
        <begin position="280"/>
        <end position="369"/>
    </location>
</feature>
<dbReference type="EMBL" id="JAGGMR010000001">
    <property type="protein sequence ID" value="MBP2192151.1"/>
    <property type="molecule type" value="Genomic_DNA"/>
</dbReference>
<proteinExistence type="predicted"/>
<keyword evidence="3" id="KW-0597">Phosphoprotein</keyword>
<evidence type="ECO:0000256" key="8">
    <source>
        <dbReference type="ARBA" id="ARBA00023012"/>
    </source>
</evidence>
<dbReference type="Gene3D" id="1.20.5.1930">
    <property type="match status" value="1"/>
</dbReference>
<evidence type="ECO:0000256" key="1">
    <source>
        <dbReference type="ARBA" id="ARBA00000085"/>
    </source>
</evidence>
<gene>
    <name evidence="12" type="ORF">BJ987_005052</name>
</gene>
<keyword evidence="9" id="KW-1133">Transmembrane helix</keyword>
<feature type="transmembrane region" description="Helical" evidence="9">
    <location>
        <begin position="121"/>
        <end position="142"/>
    </location>
</feature>
<dbReference type="InterPro" id="IPR036890">
    <property type="entry name" value="HATPase_C_sf"/>
</dbReference>
<keyword evidence="13" id="KW-1185">Reference proteome</keyword>
<dbReference type="Gene3D" id="3.30.565.10">
    <property type="entry name" value="Histidine kinase-like ATPase, C-terminal domain"/>
    <property type="match status" value="1"/>
</dbReference>
<evidence type="ECO:0000256" key="9">
    <source>
        <dbReference type="SAM" id="Phobius"/>
    </source>
</evidence>
<feature type="transmembrane region" description="Helical" evidence="9">
    <location>
        <begin position="12"/>
        <end position="28"/>
    </location>
</feature>
<dbReference type="PANTHER" id="PTHR24421:SF10">
    <property type="entry name" value="NITRATE_NITRITE SENSOR PROTEIN NARQ"/>
    <property type="match status" value="1"/>
</dbReference>
<dbReference type="EC" id="2.7.13.3" evidence="2"/>
<evidence type="ECO:0000256" key="3">
    <source>
        <dbReference type="ARBA" id="ARBA00022553"/>
    </source>
</evidence>
<accession>A0ABS4QKC0</accession>
<dbReference type="CDD" id="cd16917">
    <property type="entry name" value="HATPase_UhpB-NarQ-NarX-like"/>
    <property type="match status" value="1"/>
</dbReference>
<dbReference type="InterPro" id="IPR011712">
    <property type="entry name" value="Sig_transdc_His_kin_sub3_dim/P"/>
</dbReference>
<keyword evidence="8" id="KW-0902">Two-component regulatory system</keyword>
<feature type="domain" description="Signal transduction histidine kinase subgroup 3 dimerisation and phosphoacceptor" evidence="11">
    <location>
        <begin position="174"/>
        <end position="237"/>
    </location>
</feature>
<keyword evidence="4" id="KW-0808">Transferase</keyword>
<comment type="catalytic activity">
    <reaction evidence="1">
        <text>ATP + protein L-histidine = ADP + protein N-phospho-L-histidine.</text>
        <dbReference type="EC" id="2.7.13.3"/>
    </reaction>
</comment>
<protein>
    <recommendedName>
        <fullName evidence="2">histidine kinase</fullName>
        <ecNumber evidence="2">2.7.13.3</ecNumber>
    </recommendedName>
</protein>
<reference evidence="12 13" key="1">
    <citation type="submission" date="2021-03" db="EMBL/GenBank/DDBJ databases">
        <title>Sequencing the genomes of 1000 actinobacteria strains.</title>
        <authorList>
            <person name="Klenk H.-P."/>
        </authorList>
    </citation>
    <scope>NUCLEOTIDE SEQUENCE [LARGE SCALE GENOMIC DNA]</scope>
    <source>
        <strain evidence="12 13">DSM 45516</strain>
    </source>
</reference>
<evidence type="ECO:0000256" key="7">
    <source>
        <dbReference type="ARBA" id="ARBA00022840"/>
    </source>
</evidence>
<sequence length="373" mass="40041">MNEGVERVRHAGVYLAAALVVGLTFLPTHTPDPWPAALLAPVVFVSIVLSPRLPWPLLALPFLVWPVNAALWPVNAVAGYTAANTLSGLRHVLGYGCGITVVFLAPELINQLRFGLDTEQLGATCGVTVIFGWGPILFGLLLKARREVVAGLRARTAQLEREQTARTEQARAQERARIARDMHDVVAHRVSLMVLHAGALETGTFDEHSAAQARLIGTAGREALAQLREVLGVLKEAPGELAPPATLAELDLLLNESRLVGVPVVRMDLGDPRPLPIMVQNTAHRVVREALTNVHKHAGLVHTEIRMTYHPDALEVQVSNEPGLERADRLPGSGLGLIGMTERVKLLGGGLDFGSTAGGGFRVRAWLPTGEPA</sequence>
<dbReference type="Proteomes" id="UP001519325">
    <property type="component" value="Unassembled WGS sequence"/>
</dbReference>
<evidence type="ECO:0000259" key="11">
    <source>
        <dbReference type="Pfam" id="PF07730"/>
    </source>
</evidence>
<feature type="transmembrane region" description="Helical" evidence="9">
    <location>
        <begin position="92"/>
        <end position="109"/>
    </location>
</feature>